<evidence type="ECO:0000259" key="13">
    <source>
        <dbReference type="Pfam" id="PF00717"/>
    </source>
</evidence>
<dbReference type="InterPro" id="IPR015927">
    <property type="entry name" value="Peptidase_S24_S26A/B/C"/>
</dbReference>
<keyword evidence="10" id="KW-0234">DNA repair</keyword>
<protein>
    <submittedName>
        <fullName evidence="14">Repressor LexA</fullName>
        <ecNumber evidence="14">3.4.21.88</ecNumber>
    </submittedName>
</protein>
<keyword evidence="3" id="KW-0235">DNA replication</keyword>
<keyword evidence="5 12" id="KW-0378">Hydrolase</keyword>
<dbReference type="InterPro" id="IPR050077">
    <property type="entry name" value="LexA_repressor"/>
</dbReference>
<dbReference type="EMBL" id="JACSRA010000012">
    <property type="protein sequence ID" value="MBD7911564.1"/>
    <property type="molecule type" value="Genomic_DNA"/>
</dbReference>
<keyword evidence="15" id="KW-1185">Reference proteome</keyword>
<evidence type="ECO:0000256" key="9">
    <source>
        <dbReference type="ARBA" id="ARBA00023163"/>
    </source>
</evidence>
<dbReference type="Proteomes" id="UP000627781">
    <property type="component" value="Unassembled WGS sequence"/>
</dbReference>
<dbReference type="InterPro" id="IPR027417">
    <property type="entry name" value="P-loop_NTPase"/>
</dbReference>
<dbReference type="NCBIfam" id="TIGR00498">
    <property type="entry name" value="lexA"/>
    <property type="match status" value="1"/>
</dbReference>
<evidence type="ECO:0000313" key="14">
    <source>
        <dbReference type="EMBL" id="MBD7911564.1"/>
    </source>
</evidence>
<dbReference type="Gene3D" id="3.40.50.300">
    <property type="entry name" value="P-loop containing nucleotide triphosphate hydrolases"/>
    <property type="match status" value="1"/>
</dbReference>
<dbReference type="PANTHER" id="PTHR33516:SF2">
    <property type="entry name" value="LEXA REPRESSOR-RELATED"/>
    <property type="match status" value="1"/>
</dbReference>
<evidence type="ECO:0000256" key="5">
    <source>
        <dbReference type="ARBA" id="ARBA00022801"/>
    </source>
</evidence>
<dbReference type="Pfam" id="PF00717">
    <property type="entry name" value="Peptidase_S24"/>
    <property type="match status" value="1"/>
</dbReference>
<dbReference type="CDD" id="cd06529">
    <property type="entry name" value="S24_LexA-like"/>
    <property type="match status" value="1"/>
</dbReference>
<keyword evidence="8" id="KW-0238">DNA-binding</keyword>
<proteinExistence type="inferred from homology"/>
<dbReference type="PRINTS" id="PR00726">
    <property type="entry name" value="LEXASERPTASE"/>
</dbReference>
<gene>
    <name evidence="14" type="primary">lexA</name>
    <name evidence="14" type="ORF">H9661_09365</name>
</gene>
<name>A0ABR8PTS8_9CLOT</name>
<organism evidence="14 15">
    <name type="scientific">Clostridium cibarium</name>
    <dbReference type="NCBI Taxonomy" id="2762247"/>
    <lineage>
        <taxon>Bacteria</taxon>
        <taxon>Bacillati</taxon>
        <taxon>Bacillota</taxon>
        <taxon>Clostridia</taxon>
        <taxon>Eubacteriales</taxon>
        <taxon>Clostridiaceae</taxon>
        <taxon>Clostridium</taxon>
    </lineage>
</organism>
<keyword evidence="9" id="KW-0804">Transcription</keyword>
<feature type="domain" description="Peptidase S24/S26A/S26B/S26C" evidence="13">
    <location>
        <begin position="350"/>
        <end position="466"/>
    </location>
</feature>
<dbReference type="Gene3D" id="2.10.109.10">
    <property type="entry name" value="Umud Fragment, subunit A"/>
    <property type="match status" value="1"/>
</dbReference>
<dbReference type="SUPFAM" id="SSF52540">
    <property type="entry name" value="P-loop containing nucleoside triphosphate hydrolases"/>
    <property type="match status" value="1"/>
</dbReference>
<evidence type="ECO:0000313" key="15">
    <source>
        <dbReference type="Proteomes" id="UP000627781"/>
    </source>
</evidence>
<evidence type="ECO:0000256" key="2">
    <source>
        <dbReference type="ARBA" id="ARBA00022491"/>
    </source>
</evidence>
<accession>A0ABR8PTS8</accession>
<keyword evidence="11" id="KW-0742">SOS response</keyword>
<evidence type="ECO:0000256" key="8">
    <source>
        <dbReference type="ARBA" id="ARBA00023125"/>
    </source>
</evidence>
<dbReference type="InterPro" id="IPR006200">
    <property type="entry name" value="LexA"/>
</dbReference>
<dbReference type="InterPro" id="IPR039418">
    <property type="entry name" value="LexA-like"/>
</dbReference>
<dbReference type="SUPFAM" id="SSF51306">
    <property type="entry name" value="LexA/Signal peptidase"/>
    <property type="match status" value="1"/>
</dbReference>
<dbReference type="EC" id="3.4.21.88" evidence="14"/>
<evidence type="ECO:0000256" key="7">
    <source>
        <dbReference type="ARBA" id="ARBA00023015"/>
    </source>
</evidence>
<dbReference type="RefSeq" id="WP_143315172.1">
    <property type="nucleotide sequence ID" value="NZ_JACSRA010000012.1"/>
</dbReference>
<evidence type="ECO:0000256" key="3">
    <source>
        <dbReference type="ARBA" id="ARBA00022705"/>
    </source>
</evidence>
<keyword evidence="2" id="KW-0678">Repressor</keyword>
<keyword evidence="6 12" id="KW-0068">Autocatalytic cleavage</keyword>
<dbReference type="InterPro" id="IPR036286">
    <property type="entry name" value="LexA/Signal_pep-like_sf"/>
</dbReference>
<comment type="similarity">
    <text evidence="1 12">Belongs to the peptidase S24 family.</text>
</comment>
<dbReference type="GO" id="GO:0004252">
    <property type="term" value="F:serine-type endopeptidase activity"/>
    <property type="evidence" value="ECO:0007669"/>
    <property type="project" value="UniProtKB-EC"/>
</dbReference>
<evidence type="ECO:0000256" key="6">
    <source>
        <dbReference type="ARBA" id="ARBA00022813"/>
    </source>
</evidence>
<reference evidence="14 15" key="1">
    <citation type="submission" date="2020-08" db="EMBL/GenBank/DDBJ databases">
        <title>A Genomic Blueprint of the Chicken Gut Microbiome.</title>
        <authorList>
            <person name="Gilroy R."/>
            <person name="Ravi A."/>
            <person name="Getino M."/>
            <person name="Pursley I."/>
            <person name="Horton D.L."/>
            <person name="Alikhan N.-F."/>
            <person name="Baker D."/>
            <person name="Gharbi K."/>
            <person name="Hall N."/>
            <person name="Watson M."/>
            <person name="Adriaenssens E.M."/>
            <person name="Foster-Nyarko E."/>
            <person name="Jarju S."/>
            <person name="Secka A."/>
            <person name="Antonio M."/>
            <person name="Oren A."/>
            <person name="Chaudhuri R."/>
            <person name="La Ragione R.M."/>
            <person name="Hildebrand F."/>
            <person name="Pallen M.J."/>
        </authorList>
    </citation>
    <scope>NUCLEOTIDE SEQUENCE [LARGE SCALE GENOMIC DNA]</scope>
    <source>
        <strain evidence="14 15">Sa3CVN1</strain>
    </source>
</reference>
<dbReference type="InterPro" id="IPR006197">
    <property type="entry name" value="Peptidase_S24_LexA"/>
</dbReference>
<keyword evidence="4" id="KW-0227">DNA damage</keyword>
<comment type="caution">
    <text evidence="14">The sequence shown here is derived from an EMBL/GenBank/DDBJ whole genome shotgun (WGS) entry which is preliminary data.</text>
</comment>
<keyword evidence="7" id="KW-0805">Transcription regulation</keyword>
<dbReference type="PANTHER" id="PTHR33516">
    <property type="entry name" value="LEXA REPRESSOR"/>
    <property type="match status" value="1"/>
</dbReference>
<evidence type="ECO:0000256" key="10">
    <source>
        <dbReference type="ARBA" id="ARBA00023204"/>
    </source>
</evidence>
<evidence type="ECO:0000256" key="11">
    <source>
        <dbReference type="ARBA" id="ARBA00023236"/>
    </source>
</evidence>
<evidence type="ECO:0000256" key="12">
    <source>
        <dbReference type="RuleBase" id="RU003991"/>
    </source>
</evidence>
<evidence type="ECO:0000256" key="4">
    <source>
        <dbReference type="ARBA" id="ARBA00022763"/>
    </source>
</evidence>
<evidence type="ECO:0000256" key="1">
    <source>
        <dbReference type="ARBA" id="ARBA00007484"/>
    </source>
</evidence>
<sequence length="472" mass="54558">MKLLKIQKKFIESKPVEINILKGKSNTGKSEAILHRILNLSNNFAYENDDKILVIQKEEKLKDKFLNRFVFFKKENEYTYMSLLSTDKAPEFLSIKEVVEKYSTNKKLAKLKDKEEIINSILKLDIFKKCKKLKLQNLHLILSEIKFIKNHRVSSSEDFMTLMGGPLRLRKNSLAREDMFKFFALYNDALWDKDLEDDEDRLINALNNINESADKGYVHIFVDNAEGLSKLELDLLLALYNKKTYGTITLAVDIDKGENVYSSFVKKGRVYAKKIFGDKKKIFNFKTDVQANSFESLSLLKEEKIEDKYLFVDLKHRRDFEFTLEDNGHEVSFVGEAKEKYDKSDLQDVPVFNNIAAGEPILINPTQEDIFTLPKFWVKGQNQKFILKIKGDSMINANIYDEDLVVIEQNPSPVNGDIVAVNIDGSATLKRIKLEKDEVLLMPENNKYDPIKVTKDQEFYVLGKAIGVIKKK</sequence>